<protein>
    <submittedName>
        <fullName evidence="2">Uncharacterized protein</fullName>
    </submittedName>
</protein>
<feature type="region of interest" description="Disordered" evidence="1">
    <location>
        <begin position="15"/>
        <end position="73"/>
    </location>
</feature>
<evidence type="ECO:0000256" key="1">
    <source>
        <dbReference type="SAM" id="MobiDB-lite"/>
    </source>
</evidence>
<proteinExistence type="predicted"/>
<name>A0A8X6SFW6_TRICX</name>
<reference evidence="2" key="1">
    <citation type="submission" date="2020-08" db="EMBL/GenBank/DDBJ databases">
        <title>Multicomponent nature underlies the extraordinary mechanical properties of spider dragline silk.</title>
        <authorList>
            <person name="Kono N."/>
            <person name="Nakamura H."/>
            <person name="Mori M."/>
            <person name="Yoshida Y."/>
            <person name="Ohtoshi R."/>
            <person name="Malay A.D."/>
            <person name="Moran D.A.P."/>
            <person name="Tomita M."/>
            <person name="Numata K."/>
            <person name="Arakawa K."/>
        </authorList>
    </citation>
    <scope>NUCLEOTIDE SEQUENCE</scope>
</reference>
<comment type="caution">
    <text evidence="2">The sequence shown here is derived from an EMBL/GenBank/DDBJ whole genome shotgun (WGS) entry which is preliminary data.</text>
</comment>
<keyword evidence="3" id="KW-1185">Reference proteome</keyword>
<accession>A0A8X6SFW6</accession>
<dbReference type="AlphaFoldDB" id="A0A8X6SFW6"/>
<feature type="compositionally biased region" description="Basic and acidic residues" evidence="1">
    <location>
        <begin position="22"/>
        <end position="73"/>
    </location>
</feature>
<dbReference type="EMBL" id="BMAU01021300">
    <property type="protein sequence ID" value="GFY10660.1"/>
    <property type="molecule type" value="Genomic_DNA"/>
</dbReference>
<gene>
    <name evidence="2" type="ORF">TNCV_2194811</name>
</gene>
<evidence type="ECO:0000313" key="3">
    <source>
        <dbReference type="Proteomes" id="UP000887159"/>
    </source>
</evidence>
<sequence length="73" mass="8636">MMHFVGLGMAFADQKYGIDQSHQVERTEDSNSKLETRGEPWRKRLEQRRRETGAERKANDLERAETIRDQTRS</sequence>
<dbReference type="Proteomes" id="UP000887159">
    <property type="component" value="Unassembled WGS sequence"/>
</dbReference>
<organism evidence="2 3">
    <name type="scientific">Trichonephila clavipes</name>
    <name type="common">Golden silk orbweaver</name>
    <name type="synonym">Nephila clavipes</name>
    <dbReference type="NCBI Taxonomy" id="2585209"/>
    <lineage>
        <taxon>Eukaryota</taxon>
        <taxon>Metazoa</taxon>
        <taxon>Ecdysozoa</taxon>
        <taxon>Arthropoda</taxon>
        <taxon>Chelicerata</taxon>
        <taxon>Arachnida</taxon>
        <taxon>Araneae</taxon>
        <taxon>Araneomorphae</taxon>
        <taxon>Entelegynae</taxon>
        <taxon>Araneoidea</taxon>
        <taxon>Nephilidae</taxon>
        <taxon>Trichonephila</taxon>
    </lineage>
</organism>
<evidence type="ECO:0000313" key="2">
    <source>
        <dbReference type="EMBL" id="GFY10660.1"/>
    </source>
</evidence>